<gene>
    <name evidence="7" type="ORF">OG626_35430</name>
</gene>
<keyword evidence="5" id="KW-0521">NADP</keyword>
<dbReference type="InterPro" id="IPR050775">
    <property type="entry name" value="FAD-binding_Monooxygenases"/>
</dbReference>
<evidence type="ECO:0000256" key="4">
    <source>
        <dbReference type="ARBA" id="ARBA00022827"/>
    </source>
</evidence>
<evidence type="ECO:0000256" key="5">
    <source>
        <dbReference type="ARBA" id="ARBA00022857"/>
    </source>
</evidence>
<sequence>MSDSTKTAAGSAADGRTPSADLLDVLIIGAGVTGIYQLHQAREAGFSAKLLEAGTGVGGTWYWNRYPEARFDSESYTYGYLFSKELWEEWEWSEQYAGQPEIERYFNHVVDRFDLRSDIVFGTRVTAATFDEQSGTWGVTAADGATFRARFVVAATGVLSVPFIPDIPGRTDFKGTQHHTSRWPKTPVDFRDKRVALIGTGSSGVQIVPAIADDVASLTVYQQKADWVTPLGNRPIEPEEQARLKADFEQIRETLNTSPSGFLHTINPAKGAEAGAQERRRFYEKMWNSPGFTKLTEHYRDMTSDTTVNAEWCDFMAEKIRGIVKDPATAEKLIPRGDGYGARRPPFGTGYFEAYNKPTVSLVSLPDEPIVRITETGVETSSGVHEVDIIIWATGYDFGTGALNRLGVRGRDGLALKDYWADGPLTYLGVAAAGFPNFFFPGGPHGALGNNPRYSGDQVEFITDALVHTRERGHDVIEVKASAEQQWTDLMNDSGSLSSFLRSSYFYGANIPGKPVRQLLNPTGRWKLQEMIEEVRTNDYEAFDFSETDGSDG</sequence>
<keyword evidence="4" id="KW-0274">FAD</keyword>
<dbReference type="SUPFAM" id="SSF51905">
    <property type="entry name" value="FAD/NAD(P)-binding domain"/>
    <property type="match status" value="2"/>
</dbReference>
<keyword evidence="3" id="KW-0285">Flavoprotein</keyword>
<evidence type="ECO:0000313" key="7">
    <source>
        <dbReference type="EMBL" id="WTY99825.1"/>
    </source>
</evidence>
<evidence type="ECO:0000256" key="1">
    <source>
        <dbReference type="ARBA" id="ARBA00001974"/>
    </source>
</evidence>
<proteinExistence type="inferred from homology"/>
<evidence type="ECO:0000256" key="2">
    <source>
        <dbReference type="ARBA" id="ARBA00010139"/>
    </source>
</evidence>
<protein>
    <submittedName>
        <fullName evidence="7">NAD(P)/FAD-dependent oxidoreductase</fullName>
    </submittedName>
</protein>
<organism evidence="7">
    <name type="scientific">Streptomyces sp. NBC_01401</name>
    <dbReference type="NCBI Taxonomy" id="2903854"/>
    <lineage>
        <taxon>Bacteria</taxon>
        <taxon>Bacillati</taxon>
        <taxon>Actinomycetota</taxon>
        <taxon>Actinomycetes</taxon>
        <taxon>Kitasatosporales</taxon>
        <taxon>Streptomycetaceae</taxon>
        <taxon>Streptomyces</taxon>
    </lineage>
</organism>
<reference evidence="7" key="1">
    <citation type="submission" date="2022-10" db="EMBL/GenBank/DDBJ databases">
        <title>The complete genomes of actinobacterial strains from the NBC collection.</title>
        <authorList>
            <person name="Joergensen T.S."/>
            <person name="Alvarez Arevalo M."/>
            <person name="Sterndorff E.B."/>
            <person name="Faurdal D."/>
            <person name="Vuksanovic O."/>
            <person name="Mourched A.-S."/>
            <person name="Charusanti P."/>
            <person name="Shaw S."/>
            <person name="Blin K."/>
            <person name="Weber T."/>
        </authorList>
    </citation>
    <scope>NUCLEOTIDE SEQUENCE</scope>
    <source>
        <strain evidence="7">NBC_01401</strain>
    </source>
</reference>
<dbReference type="Pfam" id="PF13738">
    <property type="entry name" value="Pyr_redox_3"/>
    <property type="match status" value="1"/>
</dbReference>
<dbReference type="InterPro" id="IPR036188">
    <property type="entry name" value="FAD/NAD-bd_sf"/>
</dbReference>
<keyword evidence="6" id="KW-0560">Oxidoreductase</keyword>
<evidence type="ECO:0000256" key="3">
    <source>
        <dbReference type="ARBA" id="ARBA00022630"/>
    </source>
</evidence>
<dbReference type="Gene3D" id="3.50.50.60">
    <property type="entry name" value="FAD/NAD(P)-binding domain"/>
    <property type="match status" value="2"/>
</dbReference>
<dbReference type="EMBL" id="CP109535">
    <property type="protein sequence ID" value="WTY99825.1"/>
    <property type="molecule type" value="Genomic_DNA"/>
</dbReference>
<accession>A0AAU3H5E7</accession>
<comment type="cofactor">
    <cofactor evidence="1">
        <name>FAD</name>
        <dbReference type="ChEBI" id="CHEBI:57692"/>
    </cofactor>
</comment>
<comment type="similarity">
    <text evidence="2">Belongs to the FAD-binding monooxygenase family.</text>
</comment>
<dbReference type="PRINTS" id="PR00411">
    <property type="entry name" value="PNDRDTASEI"/>
</dbReference>
<name>A0AAU3H5E7_9ACTN</name>
<dbReference type="GO" id="GO:0016709">
    <property type="term" value="F:oxidoreductase activity, acting on paired donors, with incorporation or reduction of molecular oxygen, NAD(P)H as one donor, and incorporation of one atom of oxygen"/>
    <property type="evidence" value="ECO:0007669"/>
    <property type="project" value="UniProtKB-ARBA"/>
</dbReference>
<dbReference type="PANTHER" id="PTHR43098">
    <property type="entry name" value="L-ORNITHINE N(5)-MONOOXYGENASE-RELATED"/>
    <property type="match status" value="1"/>
</dbReference>
<dbReference type="AlphaFoldDB" id="A0AAU3H5E7"/>
<dbReference type="PANTHER" id="PTHR43098:SF2">
    <property type="entry name" value="FAD-BINDING MONOOXYGENASE AUSB-RELATED"/>
    <property type="match status" value="1"/>
</dbReference>
<evidence type="ECO:0000256" key="6">
    <source>
        <dbReference type="ARBA" id="ARBA00023002"/>
    </source>
</evidence>